<keyword evidence="9" id="KW-1185">Reference proteome</keyword>
<gene>
    <name evidence="8" type="ORF">GCM10011502_16860</name>
</gene>
<evidence type="ECO:0000256" key="6">
    <source>
        <dbReference type="ARBA" id="ARBA00023136"/>
    </source>
</evidence>
<dbReference type="Pfam" id="PF07681">
    <property type="entry name" value="DoxX"/>
    <property type="match status" value="1"/>
</dbReference>
<sequence>MPIRLINQLNSWFSRIPYSPIALLGRFAIAATFWKSGQTKIDGLAIDLINGEWTLGWPTLRPLAIILFKEEYQLPWLAPEWAALLAAVAEHLFPLLLLLGLATRLSAFSLLIMTMVIQLWVYPHAYPLHGVWAAVLLLLMQRGAGIISVDHWLAHRRPPSR</sequence>
<evidence type="ECO:0000256" key="1">
    <source>
        <dbReference type="ARBA" id="ARBA00004651"/>
    </source>
</evidence>
<reference evidence="9" key="1">
    <citation type="journal article" date="2019" name="Int. J. Syst. Evol. Microbiol.">
        <title>The Global Catalogue of Microorganisms (GCM) 10K type strain sequencing project: providing services to taxonomists for standard genome sequencing and annotation.</title>
        <authorList>
            <consortium name="The Broad Institute Genomics Platform"/>
            <consortium name="The Broad Institute Genome Sequencing Center for Infectious Disease"/>
            <person name="Wu L."/>
            <person name="Ma J."/>
        </authorList>
    </citation>
    <scope>NUCLEOTIDE SEQUENCE [LARGE SCALE GENOMIC DNA]</scope>
    <source>
        <strain evidence="9">CGMCC 1.15923</strain>
    </source>
</reference>
<comment type="subcellular location">
    <subcellularLocation>
        <location evidence="1">Cell membrane</location>
        <topology evidence="1">Multi-pass membrane protein</topology>
    </subcellularLocation>
</comment>
<comment type="caution">
    <text evidence="8">The sequence shown here is derived from an EMBL/GenBank/DDBJ whole genome shotgun (WGS) entry which is preliminary data.</text>
</comment>
<evidence type="ECO:0000256" key="2">
    <source>
        <dbReference type="ARBA" id="ARBA00006679"/>
    </source>
</evidence>
<dbReference type="PANTHER" id="PTHR33452:SF1">
    <property type="entry name" value="INNER MEMBRANE PROTEIN YPHA-RELATED"/>
    <property type="match status" value="1"/>
</dbReference>
<feature type="transmembrane region" description="Helical" evidence="7">
    <location>
        <begin position="12"/>
        <end position="34"/>
    </location>
</feature>
<dbReference type="InterPro" id="IPR051907">
    <property type="entry name" value="DoxX-like_oxidoreductase"/>
</dbReference>
<keyword evidence="3" id="KW-1003">Cell membrane</keyword>
<dbReference type="InterPro" id="IPR032808">
    <property type="entry name" value="DoxX"/>
</dbReference>
<evidence type="ECO:0000313" key="9">
    <source>
        <dbReference type="Proteomes" id="UP000646152"/>
    </source>
</evidence>
<name>A0ABQ1IKJ6_9GAMM</name>
<proteinExistence type="inferred from homology"/>
<evidence type="ECO:0000256" key="4">
    <source>
        <dbReference type="ARBA" id="ARBA00022692"/>
    </source>
</evidence>
<dbReference type="PANTHER" id="PTHR33452">
    <property type="entry name" value="OXIDOREDUCTASE CATD-RELATED"/>
    <property type="match status" value="1"/>
</dbReference>
<organism evidence="8 9">
    <name type="scientific">Oceanisphaera marina</name>
    <dbReference type="NCBI Taxonomy" id="2017550"/>
    <lineage>
        <taxon>Bacteria</taxon>
        <taxon>Pseudomonadati</taxon>
        <taxon>Pseudomonadota</taxon>
        <taxon>Gammaproteobacteria</taxon>
        <taxon>Aeromonadales</taxon>
        <taxon>Aeromonadaceae</taxon>
        <taxon>Oceanisphaera</taxon>
    </lineage>
</organism>
<keyword evidence="4 7" id="KW-0812">Transmembrane</keyword>
<dbReference type="EMBL" id="BMKE01000012">
    <property type="protein sequence ID" value="GGB44190.1"/>
    <property type="molecule type" value="Genomic_DNA"/>
</dbReference>
<protein>
    <recommendedName>
        <fullName evidence="10">DoxX family protein</fullName>
    </recommendedName>
</protein>
<feature type="transmembrane region" description="Helical" evidence="7">
    <location>
        <begin position="108"/>
        <end position="125"/>
    </location>
</feature>
<keyword evidence="6 7" id="KW-0472">Membrane</keyword>
<evidence type="ECO:0000313" key="8">
    <source>
        <dbReference type="EMBL" id="GGB44190.1"/>
    </source>
</evidence>
<feature type="transmembrane region" description="Helical" evidence="7">
    <location>
        <begin position="131"/>
        <end position="153"/>
    </location>
</feature>
<evidence type="ECO:0000256" key="3">
    <source>
        <dbReference type="ARBA" id="ARBA00022475"/>
    </source>
</evidence>
<evidence type="ECO:0000256" key="7">
    <source>
        <dbReference type="SAM" id="Phobius"/>
    </source>
</evidence>
<evidence type="ECO:0008006" key="10">
    <source>
        <dbReference type="Google" id="ProtNLM"/>
    </source>
</evidence>
<feature type="transmembrane region" description="Helical" evidence="7">
    <location>
        <begin position="81"/>
        <end position="101"/>
    </location>
</feature>
<dbReference type="Proteomes" id="UP000646152">
    <property type="component" value="Unassembled WGS sequence"/>
</dbReference>
<accession>A0ABQ1IKJ6</accession>
<comment type="similarity">
    <text evidence="2">Belongs to the DoxX family.</text>
</comment>
<keyword evidence="5 7" id="KW-1133">Transmembrane helix</keyword>
<evidence type="ECO:0000256" key="5">
    <source>
        <dbReference type="ARBA" id="ARBA00022989"/>
    </source>
</evidence>